<dbReference type="Gene3D" id="1.10.287.470">
    <property type="entry name" value="Helix hairpin bin"/>
    <property type="match status" value="1"/>
</dbReference>
<dbReference type="Gene3D" id="2.40.50.100">
    <property type="match status" value="1"/>
</dbReference>
<organism evidence="9 10">
    <name type="scientific">Marinobacter nanhaiticus D15-8W</name>
    <dbReference type="NCBI Taxonomy" id="626887"/>
    <lineage>
        <taxon>Bacteria</taxon>
        <taxon>Pseudomonadati</taxon>
        <taxon>Pseudomonadota</taxon>
        <taxon>Gammaproteobacteria</taxon>
        <taxon>Pseudomonadales</taxon>
        <taxon>Marinobacteraceae</taxon>
        <taxon>Marinobacter</taxon>
    </lineage>
</organism>
<comment type="subcellular location">
    <subcellularLocation>
        <location evidence="1">Cell envelope</location>
    </subcellularLocation>
</comment>
<feature type="coiled-coil region" evidence="5">
    <location>
        <begin position="179"/>
        <end position="206"/>
    </location>
</feature>
<proteinExistence type="inferred from homology"/>
<evidence type="ECO:0000256" key="3">
    <source>
        <dbReference type="ARBA" id="ARBA00022448"/>
    </source>
</evidence>
<feature type="transmembrane region" description="Helical" evidence="6">
    <location>
        <begin position="21"/>
        <end position="44"/>
    </location>
</feature>
<dbReference type="Gene3D" id="2.40.30.170">
    <property type="match status" value="1"/>
</dbReference>
<feature type="domain" description="Multidrug resistance protein MdtA-like barrel-sandwich hybrid" evidence="7">
    <location>
        <begin position="89"/>
        <end position="232"/>
    </location>
</feature>
<dbReference type="InterPro" id="IPR058627">
    <property type="entry name" value="MdtA-like_C"/>
</dbReference>
<dbReference type="SUPFAM" id="SSF111369">
    <property type="entry name" value="HlyD-like secretion proteins"/>
    <property type="match status" value="1"/>
</dbReference>
<protein>
    <submittedName>
        <fullName evidence="9">Efflux RND transporter periplasmic adaptor subunit</fullName>
    </submittedName>
</protein>
<dbReference type="PANTHER" id="PTHR30469">
    <property type="entry name" value="MULTIDRUG RESISTANCE PROTEIN MDTA"/>
    <property type="match status" value="1"/>
</dbReference>
<dbReference type="eggNOG" id="COG0845">
    <property type="taxonomic scope" value="Bacteria"/>
</dbReference>
<dbReference type="InterPro" id="IPR058625">
    <property type="entry name" value="MdtA-like_BSH"/>
</dbReference>
<comment type="caution">
    <text evidence="9">The sequence shown here is derived from an EMBL/GenBank/DDBJ whole genome shotgun (WGS) entry which is preliminary data.</text>
</comment>
<dbReference type="Pfam" id="PF25917">
    <property type="entry name" value="BSH_RND"/>
    <property type="match status" value="1"/>
</dbReference>
<dbReference type="GO" id="GO:0015562">
    <property type="term" value="F:efflux transmembrane transporter activity"/>
    <property type="evidence" value="ECO:0007669"/>
    <property type="project" value="TreeGrafter"/>
</dbReference>
<keyword evidence="4 5" id="KW-0175">Coiled coil</keyword>
<sequence>MSIDPKELKSQTTSRRLTPARGLMQVLVCLIVLVLGGGIAWLFLGTADDAGRQQPAERSKRLVEVQVAERQPHTVTVTAWGQVTPSRSLNLTPRVSGRVTELARDFEAGSVLAAGEQLLQLDAQDYELSLTRARSALTQAQADLTLEQGQQAVAQREYELLGEDVSDAERALILRRPQLDTARAVVASAEADLADARLDLQRTEIQTPFEALVLSRDVAEGAEVSTSTTLAELVGVKTWWVELSVPVNALKWLSFPGQGSEGSTVTLRYESVWPSHVTRQGRVVRLLGQLEEGGRMAQVLVAVDDPLARLPGNEDQPRLLLGAYIRGEIQGRTIEGAVALQPEWIHANNTVWLMDENDGLAMRKVDIAYRDAERVLVTEGIEDGDRIVTSQISVVTEGMPLRVQEVDTSSNVAGGSDV</sequence>
<name>N6VSY1_9GAMM</name>
<dbReference type="AlphaFoldDB" id="N6VSY1"/>
<keyword evidence="6" id="KW-1133">Transmembrane helix</keyword>
<dbReference type="Gene3D" id="2.40.420.20">
    <property type="match status" value="1"/>
</dbReference>
<keyword evidence="10" id="KW-1185">Reference proteome</keyword>
<dbReference type="PANTHER" id="PTHR30469:SF12">
    <property type="entry name" value="MULTIDRUG RESISTANCE PROTEIN MDTA"/>
    <property type="match status" value="1"/>
</dbReference>
<evidence type="ECO:0000259" key="7">
    <source>
        <dbReference type="Pfam" id="PF25917"/>
    </source>
</evidence>
<dbReference type="GO" id="GO:1990281">
    <property type="term" value="C:efflux pump complex"/>
    <property type="evidence" value="ECO:0007669"/>
    <property type="project" value="TreeGrafter"/>
</dbReference>
<evidence type="ECO:0000313" key="9">
    <source>
        <dbReference type="EMBL" id="ENO13235.1"/>
    </source>
</evidence>
<evidence type="ECO:0000256" key="5">
    <source>
        <dbReference type="SAM" id="Coils"/>
    </source>
</evidence>
<comment type="similarity">
    <text evidence="2">Belongs to the membrane fusion protein (MFP) (TC 8.A.1) family.</text>
</comment>
<dbReference type="OrthoDB" id="9781888at2"/>
<dbReference type="STRING" id="626887.J057_17605"/>
<reference evidence="9 10" key="1">
    <citation type="journal article" date="2013" name="Genome Announc.">
        <title>Genome Sequence of the Polycyclic Aromatic Hydrocarbon-Degrading Bacterium Strain Marinobacter nanhaiticus D15-8WT.</title>
        <authorList>
            <person name="Cui Z."/>
            <person name="Gao W."/>
            <person name="Li Q."/>
            <person name="Xu G."/>
            <person name="Zheng L."/>
        </authorList>
    </citation>
    <scope>NUCLEOTIDE SEQUENCE [LARGE SCALE GENOMIC DNA]</scope>
    <source>
        <strain evidence="9 10">D15-8W</strain>
    </source>
</reference>
<feature type="domain" description="Multidrug resistance protein MdtA-like C-terminal permuted SH3" evidence="8">
    <location>
        <begin position="348"/>
        <end position="392"/>
    </location>
</feature>
<dbReference type="PATRIC" id="fig|626887.3.peg.3518"/>
<evidence type="ECO:0000256" key="2">
    <source>
        <dbReference type="ARBA" id="ARBA00009477"/>
    </source>
</evidence>
<dbReference type="EMBL" id="APLQ01000014">
    <property type="protein sequence ID" value="ENO13235.1"/>
    <property type="molecule type" value="Genomic_DNA"/>
</dbReference>
<accession>N6VSY1</accession>
<dbReference type="Proteomes" id="UP000013165">
    <property type="component" value="Unassembled WGS sequence"/>
</dbReference>
<gene>
    <name evidence="9" type="ORF">J057_17605</name>
</gene>
<keyword evidence="6" id="KW-0812">Transmembrane</keyword>
<dbReference type="InterPro" id="IPR006143">
    <property type="entry name" value="RND_pump_MFP"/>
</dbReference>
<keyword evidence="3" id="KW-0813">Transport</keyword>
<dbReference type="RefSeq" id="WP_004581460.1">
    <property type="nucleotide sequence ID" value="NZ_AP028878.1"/>
</dbReference>
<evidence type="ECO:0000313" key="10">
    <source>
        <dbReference type="Proteomes" id="UP000013165"/>
    </source>
</evidence>
<keyword evidence="6" id="KW-0472">Membrane</keyword>
<dbReference type="HOGENOM" id="CLU_018816_18_2_6"/>
<evidence type="ECO:0000256" key="4">
    <source>
        <dbReference type="ARBA" id="ARBA00023054"/>
    </source>
</evidence>
<dbReference type="NCBIfam" id="TIGR01730">
    <property type="entry name" value="RND_mfp"/>
    <property type="match status" value="1"/>
</dbReference>
<evidence type="ECO:0000256" key="1">
    <source>
        <dbReference type="ARBA" id="ARBA00004196"/>
    </source>
</evidence>
<evidence type="ECO:0000256" key="6">
    <source>
        <dbReference type="SAM" id="Phobius"/>
    </source>
</evidence>
<evidence type="ECO:0000259" key="8">
    <source>
        <dbReference type="Pfam" id="PF25967"/>
    </source>
</evidence>
<dbReference type="Pfam" id="PF25967">
    <property type="entry name" value="RND-MFP_C"/>
    <property type="match status" value="1"/>
</dbReference>